<sequence length="180" mass="18657">MKPVTRLGVRPSMPPSLEAGLRTLAATGTGPRAAFIAAAAVAVAAFVWPVPLDPVPPPAAAIAVPPRPGETALLRPLFDPGRRDWTARGSRGAVLEGEPHRPVLTVRGILIDGTAARALIDDGTPEQTWLTPGEGRGGWRVTAITADGVSVDQGGHPFTAAFMGLPATLRPLPLAPALRR</sequence>
<accession>A0ABQ4UJQ0</accession>
<proteinExistence type="predicted"/>
<dbReference type="Proteomes" id="UP001055039">
    <property type="component" value="Unassembled WGS sequence"/>
</dbReference>
<evidence type="ECO:0000313" key="2">
    <source>
        <dbReference type="Proteomes" id="UP001055039"/>
    </source>
</evidence>
<reference evidence="1" key="1">
    <citation type="journal article" date="2021" name="Front. Microbiol.">
        <title>Comprehensive Comparative Genomics and Phenotyping of Methylobacterium Species.</title>
        <authorList>
            <person name="Alessa O."/>
            <person name="Ogura Y."/>
            <person name="Fujitani Y."/>
            <person name="Takami H."/>
            <person name="Hayashi T."/>
            <person name="Sahin N."/>
            <person name="Tani A."/>
        </authorList>
    </citation>
    <scope>NUCLEOTIDE SEQUENCE</scope>
    <source>
        <strain evidence="1">NBRC 15686</strain>
    </source>
</reference>
<gene>
    <name evidence="1" type="ORF">LNAOJCKE_4241</name>
</gene>
<name>A0ABQ4UJQ0_9HYPH</name>
<reference evidence="1" key="2">
    <citation type="submission" date="2021-08" db="EMBL/GenBank/DDBJ databases">
        <authorList>
            <person name="Tani A."/>
            <person name="Ola A."/>
            <person name="Ogura Y."/>
            <person name="Katsura K."/>
            <person name="Hayashi T."/>
        </authorList>
    </citation>
    <scope>NUCLEOTIDE SEQUENCE</scope>
    <source>
        <strain evidence="1">NBRC 15686</strain>
    </source>
</reference>
<keyword evidence="2" id="KW-1185">Reference proteome</keyword>
<protein>
    <submittedName>
        <fullName evidence="1">Uncharacterized protein</fullName>
    </submittedName>
</protein>
<evidence type="ECO:0000313" key="1">
    <source>
        <dbReference type="EMBL" id="GJE67017.1"/>
    </source>
</evidence>
<organism evidence="1 2">
    <name type="scientific">Methylorubrum aminovorans</name>
    <dbReference type="NCBI Taxonomy" id="269069"/>
    <lineage>
        <taxon>Bacteria</taxon>
        <taxon>Pseudomonadati</taxon>
        <taxon>Pseudomonadota</taxon>
        <taxon>Alphaproteobacteria</taxon>
        <taxon>Hyphomicrobiales</taxon>
        <taxon>Methylobacteriaceae</taxon>
        <taxon>Methylorubrum</taxon>
    </lineage>
</organism>
<comment type="caution">
    <text evidence="1">The sequence shown here is derived from an EMBL/GenBank/DDBJ whole genome shotgun (WGS) entry which is preliminary data.</text>
</comment>
<dbReference type="EMBL" id="BPRC01000020">
    <property type="protein sequence ID" value="GJE67017.1"/>
    <property type="molecule type" value="Genomic_DNA"/>
</dbReference>